<reference evidence="4" key="1">
    <citation type="submission" date="2006-10" db="EMBL/GenBank/DDBJ databases">
        <authorList>
            <person name="Amadeo P."/>
            <person name="Zhao Q."/>
            <person name="Wortman J."/>
            <person name="Fraser-Liggett C."/>
            <person name="Carlton J."/>
        </authorList>
    </citation>
    <scope>NUCLEOTIDE SEQUENCE</scope>
    <source>
        <strain evidence="4">G3</strain>
    </source>
</reference>
<feature type="repeat" description="ANK" evidence="3">
    <location>
        <begin position="510"/>
        <end position="530"/>
    </location>
</feature>
<dbReference type="InterPro" id="IPR002110">
    <property type="entry name" value="Ankyrin_rpt"/>
</dbReference>
<dbReference type="SUPFAM" id="SSF48403">
    <property type="entry name" value="Ankyrin repeat"/>
    <property type="match status" value="1"/>
</dbReference>
<dbReference type="STRING" id="5722.A2E2Y9"/>
<gene>
    <name evidence="4" type="ORF">TVAG_404710</name>
</gene>
<organism evidence="4 5">
    <name type="scientific">Trichomonas vaginalis (strain ATCC PRA-98 / G3)</name>
    <dbReference type="NCBI Taxonomy" id="412133"/>
    <lineage>
        <taxon>Eukaryota</taxon>
        <taxon>Metamonada</taxon>
        <taxon>Parabasalia</taxon>
        <taxon>Trichomonadida</taxon>
        <taxon>Trichomonadidae</taxon>
        <taxon>Trichomonas</taxon>
    </lineage>
</organism>
<feature type="repeat" description="ANK" evidence="3">
    <location>
        <begin position="544"/>
        <end position="566"/>
    </location>
</feature>
<dbReference type="SMR" id="A2E2Y9"/>
<evidence type="ECO:0000313" key="4">
    <source>
        <dbReference type="EMBL" id="EAY12925.1"/>
    </source>
</evidence>
<dbReference type="KEGG" id="tva:4770895"/>
<accession>A2E2Y9</accession>
<sequence length="606" mass="69854">MLKQEAALPPKQAAAFQKYFDLQYNLVHISENNYEELKKYIIEHFTKLPELVETVAIEIVYAASTRFMNGELYGRLVAYISNQLRVKPILSFFKPKFWSEFRTYSLNYPNFKFIKQCYLAHAFSIDEIIEQIETWPTESETNSIFDFFVYFAPLINQFNITKYFQLLTKIENLRKFTRYQRIFFGEWDEIRENKWERLEYLFKFGADKGTLKYDLMYDDIDHLRTLCADKAFNVNQTIPPDCLEFSLLKGEPTLVQYAAFYGSVRCFRHLMHKGADSRAVDKNELNLLDFALIGGSRKIIDSVLKHARALKPSLHALIKYHLDEEFNIFYQSSKFTENNLNAALHICIQMNNLSIFNALLSYGVSINITLSGGYTTLMESVMDNRLDIMRLLLTFKEVDISKLNEAGKNALHIACELKNVEAAKLIYERAGAEIFTVPTSISKDLPIHISCEAGDIKMVRLLAKVAPETFNTPNFNGLTPLMIASKSDFIDIVRAFLAMDNIDVLLQDKEGLTALHIAVDAGNMDIVQEISWANRQVVSVQDKYGLTPLHLATELGDVEMVEFFLNLDYIDATIRDKDGKLASELSDDKEIQELFAQYQKRQEEKI</sequence>
<dbReference type="eggNOG" id="KOG4177">
    <property type="taxonomic scope" value="Eukaryota"/>
</dbReference>
<dbReference type="InterPro" id="IPR036770">
    <property type="entry name" value="Ankyrin_rpt-contain_sf"/>
</dbReference>
<dbReference type="Gene3D" id="1.25.40.20">
    <property type="entry name" value="Ankyrin repeat-containing domain"/>
    <property type="match status" value="3"/>
</dbReference>
<evidence type="ECO:0000256" key="3">
    <source>
        <dbReference type="PROSITE-ProRule" id="PRU00023"/>
    </source>
</evidence>
<dbReference type="PROSITE" id="PS50088">
    <property type="entry name" value="ANK_REPEAT"/>
    <property type="match status" value="2"/>
</dbReference>
<dbReference type="PANTHER" id="PTHR24198">
    <property type="entry name" value="ANKYRIN REPEAT AND PROTEIN KINASE DOMAIN-CONTAINING PROTEIN"/>
    <property type="match status" value="1"/>
</dbReference>
<evidence type="ECO:0000313" key="5">
    <source>
        <dbReference type="Proteomes" id="UP000001542"/>
    </source>
</evidence>
<dbReference type="Proteomes" id="UP000001542">
    <property type="component" value="Unassembled WGS sequence"/>
</dbReference>
<evidence type="ECO:0000256" key="1">
    <source>
        <dbReference type="ARBA" id="ARBA00022737"/>
    </source>
</evidence>
<dbReference type="Pfam" id="PF12796">
    <property type="entry name" value="Ank_2"/>
    <property type="match status" value="2"/>
</dbReference>
<dbReference type="RefSeq" id="XP_001325148.1">
    <property type="nucleotide sequence ID" value="XM_001325113.1"/>
</dbReference>
<dbReference type="PANTHER" id="PTHR24198:SF165">
    <property type="entry name" value="ANKYRIN REPEAT-CONTAINING PROTEIN-RELATED"/>
    <property type="match status" value="1"/>
</dbReference>
<dbReference type="VEuPathDB" id="TrichDB:TVAG_404710"/>
<reference evidence="4" key="2">
    <citation type="journal article" date="2007" name="Science">
        <title>Draft genome sequence of the sexually transmitted pathogen Trichomonas vaginalis.</title>
        <authorList>
            <person name="Carlton J.M."/>
            <person name="Hirt R.P."/>
            <person name="Silva J.C."/>
            <person name="Delcher A.L."/>
            <person name="Schatz M."/>
            <person name="Zhao Q."/>
            <person name="Wortman J.R."/>
            <person name="Bidwell S.L."/>
            <person name="Alsmark U.C.M."/>
            <person name="Besteiro S."/>
            <person name="Sicheritz-Ponten T."/>
            <person name="Noel C.J."/>
            <person name="Dacks J.B."/>
            <person name="Foster P.G."/>
            <person name="Simillion C."/>
            <person name="Van de Peer Y."/>
            <person name="Miranda-Saavedra D."/>
            <person name="Barton G.J."/>
            <person name="Westrop G.D."/>
            <person name="Mueller S."/>
            <person name="Dessi D."/>
            <person name="Fiori P.L."/>
            <person name="Ren Q."/>
            <person name="Paulsen I."/>
            <person name="Zhang H."/>
            <person name="Bastida-Corcuera F.D."/>
            <person name="Simoes-Barbosa A."/>
            <person name="Brown M.T."/>
            <person name="Hayes R.D."/>
            <person name="Mukherjee M."/>
            <person name="Okumura C.Y."/>
            <person name="Schneider R."/>
            <person name="Smith A.J."/>
            <person name="Vanacova S."/>
            <person name="Villalvazo M."/>
            <person name="Haas B.J."/>
            <person name="Pertea M."/>
            <person name="Feldblyum T.V."/>
            <person name="Utterback T.R."/>
            <person name="Shu C.L."/>
            <person name="Osoegawa K."/>
            <person name="de Jong P.J."/>
            <person name="Hrdy I."/>
            <person name="Horvathova L."/>
            <person name="Zubacova Z."/>
            <person name="Dolezal P."/>
            <person name="Malik S.B."/>
            <person name="Logsdon J.M. Jr."/>
            <person name="Henze K."/>
            <person name="Gupta A."/>
            <person name="Wang C.C."/>
            <person name="Dunne R.L."/>
            <person name="Upcroft J.A."/>
            <person name="Upcroft P."/>
            <person name="White O."/>
            <person name="Salzberg S.L."/>
            <person name="Tang P."/>
            <person name="Chiu C.-H."/>
            <person name="Lee Y.-S."/>
            <person name="Embley T.M."/>
            <person name="Coombs G.H."/>
            <person name="Mottram J.C."/>
            <person name="Tachezy J."/>
            <person name="Fraser-Liggett C.M."/>
            <person name="Johnson P.J."/>
        </authorList>
    </citation>
    <scope>NUCLEOTIDE SEQUENCE [LARGE SCALE GENOMIC DNA]</scope>
    <source>
        <strain evidence="4">G3</strain>
    </source>
</reference>
<dbReference type="EMBL" id="DS113293">
    <property type="protein sequence ID" value="EAY12925.1"/>
    <property type="molecule type" value="Genomic_DNA"/>
</dbReference>
<dbReference type="PROSITE" id="PS50297">
    <property type="entry name" value="ANK_REP_REGION"/>
    <property type="match status" value="2"/>
</dbReference>
<dbReference type="VEuPathDB" id="TrichDB:TVAGG3_0847520"/>
<dbReference type="SMART" id="SM00248">
    <property type="entry name" value="ANK"/>
    <property type="match status" value="8"/>
</dbReference>
<evidence type="ECO:0000256" key="2">
    <source>
        <dbReference type="ARBA" id="ARBA00023043"/>
    </source>
</evidence>
<keyword evidence="2 3" id="KW-0040">ANK repeat</keyword>
<dbReference type="OrthoDB" id="194358at2759"/>
<keyword evidence="5" id="KW-1185">Reference proteome</keyword>
<protein>
    <submittedName>
        <fullName evidence="4">Uncharacterized protein</fullName>
    </submittedName>
</protein>
<keyword evidence="1" id="KW-0677">Repeat</keyword>
<name>A2E2Y9_TRIV3</name>
<dbReference type="AlphaFoldDB" id="A2E2Y9"/>
<proteinExistence type="predicted"/>
<dbReference type="InParanoid" id="A2E2Y9"/>